<protein>
    <submittedName>
        <fullName evidence="1">DUF6022 family protein</fullName>
    </submittedName>
</protein>
<comment type="caution">
    <text evidence="1">The sequence shown here is derived from an EMBL/GenBank/DDBJ whole genome shotgun (WGS) entry which is preliminary data.</text>
</comment>
<dbReference type="Pfam" id="PF19486">
    <property type="entry name" value="DUF6022"/>
    <property type="match status" value="1"/>
</dbReference>
<dbReference type="InterPro" id="IPR046064">
    <property type="entry name" value="DUF6022"/>
</dbReference>
<evidence type="ECO:0000313" key="2">
    <source>
        <dbReference type="Proteomes" id="UP001141950"/>
    </source>
</evidence>
<proteinExistence type="predicted"/>
<sequence length="167" mass="19455">MSKPFPIFSKDMTIEEMSNAANRYIECEWKSLYDFMHKDLTAAFWEIEDAAYGLYLEQLMPPIFEQLENAGFNLKNELEETDFVIAKHLIFRNSIEKWGTEDNRSRVFWNVVRDKRGHALGTLLTEIPHSHLKFDIPSAPVILSLRGVSKEEIIQGIRRIKEHGLNS</sequence>
<dbReference type="AlphaFoldDB" id="A0A9X2SA66"/>
<dbReference type="Proteomes" id="UP001141950">
    <property type="component" value="Unassembled WGS sequence"/>
</dbReference>
<name>A0A9X2SA66_9BACL</name>
<accession>A0A9X2SA66</accession>
<dbReference type="EMBL" id="JANIPJ010000013">
    <property type="protein sequence ID" value="MCR2805881.1"/>
    <property type="molecule type" value="Genomic_DNA"/>
</dbReference>
<dbReference type="RefSeq" id="WP_257448799.1">
    <property type="nucleotide sequence ID" value="NZ_JANIPJ010000013.1"/>
</dbReference>
<organism evidence="1 2">
    <name type="scientific">Paenibacillus soyae</name>
    <dbReference type="NCBI Taxonomy" id="2969249"/>
    <lineage>
        <taxon>Bacteria</taxon>
        <taxon>Bacillati</taxon>
        <taxon>Bacillota</taxon>
        <taxon>Bacilli</taxon>
        <taxon>Bacillales</taxon>
        <taxon>Paenibacillaceae</taxon>
        <taxon>Paenibacillus</taxon>
    </lineage>
</organism>
<keyword evidence="2" id="KW-1185">Reference proteome</keyword>
<gene>
    <name evidence="1" type="ORF">NQZ67_18520</name>
</gene>
<reference evidence="1" key="1">
    <citation type="submission" date="2022-08" db="EMBL/GenBank/DDBJ databases">
        <title>The genomic sequence of strain Paenibacillus sp. SCIV0701.</title>
        <authorList>
            <person name="Zhao H."/>
        </authorList>
    </citation>
    <scope>NUCLEOTIDE SEQUENCE</scope>
    <source>
        <strain evidence="1">SCIV0701</strain>
    </source>
</reference>
<evidence type="ECO:0000313" key="1">
    <source>
        <dbReference type="EMBL" id="MCR2805881.1"/>
    </source>
</evidence>